<reference evidence="1" key="1">
    <citation type="submission" date="2023-05" db="EMBL/GenBank/DDBJ databases">
        <authorList>
            <consortium name="ELIXIR-Norway"/>
        </authorList>
    </citation>
    <scope>NUCLEOTIDE SEQUENCE</scope>
</reference>
<dbReference type="EMBL" id="OX596099">
    <property type="protein sequence ID" value="CAM9703863.1"/>
    <property type="molecule type" value="Genomic_DNA"/>
</dbReference>
<protein>
    <submittedName>
        <fullName evidence="1">Uncharacterized protein</fullName>
    </submittedName>
</protein>
<reference evidence="1" key="2">
    <citation type="submission" date="2025-03" db="EMBL/GenBank/DDBJ databases">
        <authorList>
            <consortium name="ELIXIR-Norway"/>
            <consortium name="Elixir Norway"/>
        </authorList>
    </citation>
    <scope>NUCLEOTIDE SEQUENCE</scope>
</reference>
<sequence>MRLGPWGLSNLPKVTGANQEQSPALDFATQDDPRVSSPQGQDGVPDGPLLPQSDGPLTASPWGLGHTRRSLASADSLAALQVGLLASRPHGPGSPPGGLTAPRNAWQEATPALRGNPVCAPHPPPAARHLPAQRGAAASSPCWPWHGWPVGTGQA</sequence>
<evidence type="ECO:0000313" key="2">
    <source>
        <dbReference type="Proteomes" id="UP001162501"/>
    </source>
</evidence>
<proteinExistence type="predicted"/>
<gene>
    <name evidence="1" type="ORF">MRATA1EN22A_LOCUS6273</name>
</gene>
<evidence type="ECO:0000313" key="1">
    <source>
        <dbReference type="EMBL" id="CAM9703863.1"/>
    </source>
</evidence>
<dbReference type="Proteomes" id="UP001162501">
    <property type="component" value="Chromosome 15"/>
</dbReference>
<organism evidence="1 2">
    <name type="scientific">Rangifer tarandus platyrhynchus</name>
    <name type="common">Svalbard reindeer</name>
    <dbReference type="NCBI Taxonomy" id="3082113"/>
    <lineage>
        <taxon>Eukaryota</taxon>
        <taxon>Metazoa</taxon>
        <taxon>Chordata</taxon>
        <taxon>Craniata</taxon>
        <taxon>Vertebrata</taxon>
        <taxon>Euteleostomi</taxon>
        <taxon>Mammalia</taxon>
        <taxon>Eutheria</taxon>
        <taxon>Laurasiatheria</taxon>
        <taxon>Artiodactyla</taxon>
        <taxon>Ruminantia</taxon>
        <taxon>Pecora</taxon>
        <taxon>Cervidae</taxon>
        <taxon>Odocoileinae</taxon>
        <taxon>Rangifer</taxon>
    </lineage>
</organism>
<accession>A0AC59YHF9</accession>
<name>A0AC59YHF9_RANTA</name>